<evidence type="ECO:0000256" key="7">
    <source>
        <dbReference type="ARBA" id="ARBA00023180"/>
    </source>
</evidence>
<feature type="transmembrane region" description="Helical" evidence="8">
    <location>
        <begin position="537"/>
        <end position="557"/>
    </location>
</feature>
<evidence type="ECO:0000313" key="10">
    <source>
        <dbReference type="EMBL" id="KAE9408179.1"/>
    </source>
</evidence>
<evidence type="ECO:0000256" key="4">
    <source>
        <dbReference type="ARBA" id="ARBA00022692"/>
    </source>
</evidence>
<feature type="transmembrane region" description="Helical" evidence="8">
    <location>
        <begin position="506"/>
        <end position="525"/>
    </location>
</feature>
<gene>
    <name evidence="10" type="ORF">BT96DRAFT_1013645</name>
</gene>
<feature type="transmembrane region" description="Helical" evidence="8">
    <location>
        <begin position="354"/>
        <end position="376"/>
    </location>
</feature>
<dbReference type="Proteomes" id="UP000799118">
    <property type="component" value="Unassembled WGS sequence"/>
</dbReference>
<dbReference type="GO" id="GO:0016020">
    <property type="term" value="C:membrane"/>
    <property type="evidence" value="ECO:0007669"/>
    <property type="project" value="UniProtKB-SubCell"/>
</dbReference>
<feature type="transmembrane region" description="Helical" evidence="8">
    <location>
        <begin position="647"/>
        <end position="665"/>
    </location>
</feature>
<feature type="transmembrane region" description="Helical" evidence="8">
    <location>
        <begin position="429"/>
        <end position="447"/>
    </location>
</feature>
<organism evidence="10 11">
    <name type="scientific">Gymnopus androsaceus JB14</name>
    <dbReference type="NCBI Taxonomy" id="1447944"/>
    <lineage>
        <taxon>Eukaryota</taxon>
        <taxon>Fungi</taxon>
        <taxon>Dikarya</taxon>
        <taxon>Basidiomycota</taxon>
        <taxon>Agaricomycotina</taxon>
        <taxon>Agaricomycetes</taxon>
        <taxon>Agaricomycetidae</taxon>
        <taxon>Agaricales</taxon>
        <taxon>Marasmiineae</taxon>
        <taxon>Omphalotaceae</taxon>
        <taxon>Gymnopus</taxon>
    </lineage>
</organism>
<accession>A0A6A4IC96</accession>
<feature type="transmembrane region" description="Helical" evidence="8">
    <location>
        <begin position="716"/>
        <end position="740"/>
    </location>
</feature>
<dbReference type="AlphaFoldDB" id="A0A6A4IC96"/>
<keyword evidence="5 8" id="KW-1133">Transmembrane helix</keyword>
<dbReference type="PANTHER" id="PTHR13533:SF1">
    <property type="entry name" value="N-ACETYLNEURAMINATE 9-O-ACETYLTRANSFERASE"/>
    <property type="match status" value="1"/>
</dbReference>
<feature type="domain" description="Cas1p 10 TM acyl transferase" evidence="9">
    <location>
        <begin position="310"/>
        <end position="748"/>
    </location>
</feature>
<proteinExistence type="inferred from homology"/>
<evidence type="ECO:0000256" key="1">
    <source>
        <dbReference type="ARBA" id="ARBA00004141"/>
    </source>
</evidence>
<evidence type="ECO:0000256" key="3">
    <source>
        <dbReference type="ARBA" id="ARBA00022679"/>
    </source>
</evidence>
<evidence type="ECO:0000313" key="11">
    <source>
        <dbReference type="Proteomes" id="UP000799118"/>
    </source>
</evidence>
<evidence type="ECO:0000256" key="2">
    <source>
        <dbReference type="ARBA" id="ARBA00010666"/>
    </source>
</evidence>
<dbReference type="InterPro" id="IPR012419">
    <property type="entry name" value="Cas1_AcylTrans_dom"/>
</dbReference>
<dbReference type="GO" id="GO:0005794">
    <property type="term" value="C:Golgi apparatus"/>
    <property type="evidence" value="ECO:0007669"/>
    <property type="project" value="UniProtKB-ARBA"/>
</dbReference>
<dbReference type="GO" id="GO:0016740">
    <property type="term" value="F:transferase activity"/>
    <property type="evidence" value="ECO:0007669"/>
    <property type="project" value="UniProtKB-KW"/>
</dbReference>
<feature type="transmembrane region" description="Helical" evidence="8">
    <location>
        <begin position="587"/>
        <end position="604"/>
    </location>
</feature>
<evidence type="ECO:0000256" key="5">
    <source>
        <dbReference type="ARBA" id="ARBA00022989"/>
    </source>
</evidence>
<comment type="subcellular location">
    <subcellularLocation>
        <location evidence="1">Membrane</location>
        <topology evidence="1">Multi-pass membrane protein</topology>
    </subcellularLocation>
</comment>
<feature type="transmembrane region" description="Helical" evidence="8">
    <location>
        <begin position="323"/>
        <end position="342"/>
    </location>
</feature>
<keyword evidence="7" id="KW-0325">Glycoprotein</keyword>
<feature type="transmembrane region" description="Helical" evidence="8">
    <location>
        <begin position="480"/>
        <end position="500"/>
    </location>
</feature>
<keyword evidence="4 8" id="KW-0812">Transmembrane</keyword>
<dbReference type="Pfam" id="PF07779">
    <property type="entry name" value="Cas1_AcylT"/>
    <property type="match status" value="1"/>
</dbReference>
<dbReference type="EMBL" id="ML769392">
    <property type="protein sequence ID" value="KAE9408179.1"/>
    <property type="molecule type" value="Genomic_DNA"/>
</dbReference>
<reference evidence="10" key="1">
    <citation type="journal article" date="2019" name="Environ. Microbiol.">
        <title>Fungal ecological strategies reflected in gene transcription - a case study of two litter decomposers.</title>
        <authorList>
            <person name="Barbi F."/>
            <person name="Kohler A."/>
            <person name="Barry K."/>
            <person name="Baskaran P."/>
            <person name="Daum C."/>
            <person name="Fauchery L."/>
            <person name="Ihrmark K."/>
            <person name="Kuo A."/>
            <person name="LaButti K."/>
            <person name="Lipzen A."/>
            <person name="Morin E."/>
            <person name="Grigoriev I.V."/>
            <person name="Henrissat B."/>
            <person name="Lindahl B."/>
            <person name="Martin F."/>
        </authorList>
    </citation>
    <scope>NUCLEOTIDE SEQUENCE</scope>
    <source>
        <strain evidence="10">JB14</strain>
    </source>
</reference>
<protein>
    <submittedName>
        <fullName evidence="10">Cas1p-domain-containing protein</fullName>
    </submittedName>
</protein>
<feature type="transmembrane region" description="Helical" evidence="8">
    <location>
        <begin position="616"/>
        <end position="635"/>
    </location>
</feature>
<sequence length="831" mass="93191">MLSTKTRYSLNPSFSHLIGIAVILLSLCLGIGRRLVFDWFDPLHCNSLVNRGTWLDLDKRIWQPDGCMLHQYNSAAAGKCLGTRQTVFIGDSVTRRLFFQFAHLLDPSLPTAPKDDGLKHANHSLHASSGSLVSFYWDPFLNSTHTFNTVSKGDVSQNQSSAYGSKQPALLVLGGGLWNLRYGDSSGGLPAWEANIENLIHSLSNGGLSDNVVFLPVEEIIQSKLSPDRAKTMHSSDIDAMNSDLYHRIYPSLNSHSSSNLPIALPLAYNQMLDPSETQDGIHFSDAIVSTQANILLNLHCNEKLPKRFPMDATCCRSYPSPGLLQLSLILLLFAFGGYQLWVSRPEDRSLNSYISTVESSPLFVLGVSILLIFLADRTGLWLKEQKLFSAWTFGFLSLVGLAAGVLSMKHSDKDLGFLNREQTDEWKGWMQVAILIYHYLGASKISGIYNPIRILVASYLFMSGYGHTTFYLRKGDFGLLRVAQVLVRLNVLTVILAYTMNTDYLSYYFAPLVSMWYMIIYVTLAAGSRFNDRTPILIGKISLSATFVTLFFYQLWPLENLFEVLARVFKIQWSASEWAFRVKLDLWIVYVGMFAAVAVLKIQELHLTDSPRWPTAVKATTGASALAMLWFFIFELNQQSKFTYNFWHPYISFLPVLAFAVLRNANAMLRSVNSQFFAFIGRCSLETFIIQYHLWLAADTKGVLLVLPGTKWRPLNFIITSVMFVYLSNQVAHATGALVTTICGKKPKPAALPVATSEMMETPASANQDLSANSNQSRRWVDRLADGPVSPPRRPSFSKLWQKPAEVNYMTRLAIIGGVMWTLNVLWPKA</sequence>
<comment type="similarity">
    <text evidence="2">Belongs to the PC-esterase family. CASD1 subfamily.</text>
</comment>
<dbReference type="OrthoDB" id="1932925at2759"/>
<keyword evidence="6 8" id="KW-0472">Membrane</keyword>
<feature type="transmembrane region" description="Helical" evidence="8">
    <location>
        <begin position="677"/>
        <end position="696"/>
    </location>
</feature>
<dbReference type="GO" id="GO:0005975">
    <property type="term" value="P:carbohydrate metabolic process"/>
    <property type="evidence" value="ECO:0007669"/>
    <property type="project" value="UniProtKB-ARBA"/>
</dbReference>
<dbReference type="PANTHER" id="PTHR13533">
    <property type="entry name" value="N-ACETYLNEURAMINATE 9-O-ACETYLTRANSFERASE"/>
    <property type="match status" value="1"/>
</dbReference>
<evidence type="ECO:0000256" key="8">
    <source>
        <dbReference type="SAM" id="Phobius"/>
    </source>
</evidence>
<feature type="transmembrane region" description="Helical" evidence="8">
    <location>
        <begin position="388"/>
        <end position="408"/>
    </location>
</feature>
<keyword evidence="3" id="KW-0808">Transferase</keyword>
<evidence type="ECO:0000259" key="9">
    <source>
        <dbReference type="Pfam" id="PF07779"/>
    </source>
</evidence>
<evidence type="ECO:0000256" key="6">
    <source>
        <dbReference type="ARBA" id="ARBA00023136"/>
    </source>
</evidence>
<keyword evidence="11" id="KW-1185">Reference proteome</keyword>
<name>A0A6A4IC96_9AGAR</name>